<dbReference type="InterPro" id="IPR038637">
    <property type="entry name" value="NPCBM_sf"/>
</dbReference>
<dbReference type="Pfam" id="PF08305">
    <property type="entry name" value="NPCBM"/>
    <property type="match status" value="1"/>
</dbReference>
<dbReference type="STRING" id="512399.A8709_21805"/>
<evidence type="ECO:0000256" key="1">
    <source>
        <dbReference type="SAM" id="MobiDB-lite"/>
    </source>
</evidence>
<dbReference type="Pfam" id="PF07833">
    <property type="entry name" value="Cu_amine_oxidN1"/>
    <property type="match status" value="1"/>
</dbReference>
<feature type="domain" description="Glycosyl hydrolase family 98 putative carbohydrate-binding module" evidence="2">
    <location>
        <begin position="110"/>
        <end position="267"/>
    </location>
</feature>
<dbReference type="SMART" id="SM00776">
    <property type="entry name" value="NPCBM"/>
    <property type="match status" value="1"/>
</dbReference>
<dbReference type="InterPro" id="IPR036582">
    <property type="entry name" value="Mao_N_sf"/>
</dbReference>
<dbReference type="InterPro" id="IPR012854">
    <property type="entry name" value="Cu_amine_oxidase-like_N"/>
</dbReference>
<name>A0A1C0ZY64_9BACL</name>
<evidence type="ECO:0000259" key="2">
    <source>
        <dbReference type="SMART" id="SM00776"/>
    </source>
</evidence>
<sequence length="267" mass="29147">MRKYVQGFIGGFLICLLLSGTVVYAATGSSKIEVYFKNLTYLFDGVKKAPPQDAKGFIYNGNTYVPLRFITETLGKEVKWDGTTETISIGNSTTGTTTTPSPTPTPNASAQNEQYLSELVYDSKEGDAYAFLSLDNWEKFAWNTIIGDPFQIHGMIFRHGLGVHLNKSGPPWEKETGGAVTYSLNGQYKKLTGYVGIDDSVSKSKGKGKLTVTGDGKVLSVTSDVIANTDSIAINVDITNVKVLEIRFQSNRNDQVNLVFAEAKLVK</sequence>
<dbReference type="Gene3D" id="2.60.120.1060">
    <property type="entry name" value="NPCBM/NEW2 domain"/>
    <property type="match status" value="1"/>
</dbReference>
<accession>A0A1C0ZY64</accession>
<dbReference type="Gene3D" id="3.30.457.10">
    <property type="entry name" value="Copper amine oxidase-like, N-terminal domain"/>
    <property type="match status" value="1"/>
</dbReference>
<organism evidence="3 4">
    <name type="scientific">Paenibacillus pectinilyticus</name>
    <dbReference type="NCBI Taxonomy" id="512399"/>
    <lineage>
        <taxon>Bacteria</taxon>
        <taxon>Bacillati</taxon>
        <taxon>Bacillota</taxon>
        <taxon>Bacilli</taxon>
        <taxon>Bacillales</taxon>
        <taxon>Paenibacillaceae</taxon>
        <taxon>Paenibacillus</taxon>
    </lineage>
</organism>
<proteinExistence type="predicted"/>
<comment type="caution">
    <text evidence="3">The sequence shown here is derived from an EMBL/GenBank/DDBJ whole genome shotgun (WGS) entry which is preliminary data.</text>
</comment>
<reference evidence="4" key="1">
    <citation type="submission" date="2016-05" db="EMBL/GenBank/DDBJ databases">
        <title>Paenibacillus oryzae. sp. nov., isolated from the rice root.</title>
        <authorList>
            <person name="Zhang J."/>
            <person name="Zhang X."/>
        </authorList>
    </citation>
    <scope>NUCLEOTIDE SEQUENCE [LARGE SCALE GENOMIC DNA]</scope>
    <source>
        <strain evidence="4">KCTC13222</strain>
    </source>
</reference>
<keyword evidence="4" id="KW-1185">Reference proteome</keyword>
<dbReference type="SUPFAM" id="SSF55383">
    <property type="entry name" value="Copper amine oxidase, domain N"/>
    <property type="match status" value="1"/>
</dbReference>
<dbReference type="InterPro" id="IPR008979">
    <property type="entry name" value="Galactose-bd-like_sf"/>
</dbReference>
<evidence type="ECO:0000313" key="4">
    <source>
        <dbReference type="Proteomes" id="UP000093309"/>
    </source>
</evidence>
<dbReference type="RefSeq" id="WP_065854998.1">
    <property type="nucleotide sequence ID" value="NZ_LYPC01000026.1"/>
</dbReference>
<evidence type="ECO:0000313" key="3">
    <source>
        <dbReference type="EMBL" id="OCT12960.1"/>
    </source>
</evidence>
<feature type="region of interest" description="Disordered" evidence="1">
    <location>
        <begin position="86"/>
        <end position="110"/>
    </location>
</feature>
<dbReference type="EMBL" id="LYPC01000026">
    <property type="protein sequence ID" value="OCT12960.1"/>
    <property type="molecule type" value="Genomic_DNA"/>
</dbReference>
<gene>
    <name evidence="3" type="ORF">A8709_21805</name>
</gene>
<dbReference type="AlphaFoldDB" id="A0A1C0ZY64"/>
<dbReference type="Proteomes" id="UP000093309">
    <property type="component" value="Unassembled WGS sequence"/>
</dbReference>
<dbReference type="InterPro" id="IPR013222">
    <property type="entry name" value="Glyco_hyd_98_carb-bd"/>
</dbReference>
<dbReference type="SUPFAM" id="SSF49785">
    <property type="entry name" value="Galactose-binding domain-like"/>
    <property type="match status" value="1"/>
</dbReference>
<protein>
    <recommendedName>
        <fullName evidence="2">Glycosyl hydrolase family 98 putative carbohydrate-binding module domain-containing protein</fullName>
    </recommendedName>
</protein>